<protein>
    <submittedName>
        <fullName evidence="1">Uncharacterized protein</fullName>
    </submittedName>
</protein>
<evidence type="ECO:0000313" key="1">
    <source>
        <dbReference type="EMBL" id="TID26411.1"/>
    </source>
</evidence>
<evidence type="ECO:0000313" key="2">
    <source>
        <dbReference type="Proteomes" id="UP000298493"/>
    </source>
</evidence>
<dbReference type="AlphaFoldDB" id="A0A4Z1PKM2"/>
<proteinExistence type="predicted"/>
<name>A0A4Z1PKM2_9PEZI</name>
<dbReference type="Proteomes" id="UP000298493">
    <property type="component" value="Unassembled WGS sequence"/>
</dbReference>
<accession>A0A4Z1PKM2</accession>
<keyword evidence="2" id="KW-1185">Reference proteome</keyword>
<sequence length="122" mass="13586">MLLGLKQVGRAPPNGGRRYDWTRKHQLKDLAANLPMVWLSNEDARAIKQTSLDQPTPSHPWPEGMIPEDVAEPQTMAGAVLQRVAKLVLLVSTLRPKHAALRVFGSWISVSEARLKHHTNIA</sequence>
<reference evidence="1 2" key="1">
    <citation type="submission" date="2019-04" db="EMBL/GenBank/DDBJ databases">
        <title>High contiguity whole genome sequence and gene annotation resource for two Venturia nashicola isolates.</title>
        <authorList>
            <person name="Prokchorchik M."/>
            <person name="Won K."/>
            <person name="Lee Y."/>
            <person name="Choi E.D."/>
            <person name="Segonzac C."/>
            <person name="Sohn K.H."/>
        </authorList>
    </citation>
    <scope>NUCLEOTIDE SEQUENCE [LARGE SCALE GENOMIC DNA]</scope>
    <source>
        <strain evidence="1 2">PRI2</strain>
    </source>
</reference>
<organism evidence="1 2">
    <name type="scientific">Venturia nashicola</name>
    <dbReference type="NCBI Taxonomy" id="86259"/>
    <lineage>
        <taxon>Eukaryota</taxon>
        <taxon>Fungi</taxon>
        <taxon>Dikarya</taxon>
        <taxon>Ascomycota</taxon>
        <taxon>Pezizomycotina</taxon>
        <taxon>Dothideomycetes</taxon>
        <taxon>Pleosporomycetidae</taxon>
        <taxon>Venturiales</taxon>
        <taxon>Venturiaceae</taxon>
        <taxon>Venturia</taxon>
    </lineage>
</organism>
<gene>
    <name evidence="1" type="ORF">E6O75_ATG00904</name>
</gene>
<dbReference type="EMBL" id="SNSC02000002">
    <property type="protein sequence ID" value="TID26411.1"/>
    <property type="molecule type" value="Genomic_DNA"/>
</dbReference>
<comment type="caution">
    <text evidence="1">The sequence shown here is derived from an EMBL/GenBank/DDBJ whole genome shotgun (WGS) entry which is preliminary data.</text>
</comment>